<organism evidence="3 4">
    <name type="scientific">Candidatus Competibacter denitrificans Run_A_D11</name>
    <dbReference type="NCBI Taxonomy" id="1400863"/>
    <lineage>
        <taxon>Bacteria</taxon>
        <taxon>Pseudomonadati</taxon>
        <taxon>Pseudomonadota</taxon>
        <taxon>Gammaproteobacteria</taxon>
        <taxon>Candidatus Competibacteraceae</taxon>
        <taxon>Candidatus Competibacter</taxon>
    </lineage>
</organism>
<dbReference type="InterPro" id="IPR004147">
    <property type="entry name" value="ABC1_dom"/>
</dbReference>
<comment type="caution">
    <text evidence="3">The sequence shown here is derived from an EMBL/GenBank/DDBJ whole genome shotgun (WGS) entry which is preliminary data.</text>
</comment>
<dbReference type="AlphaFoldDB" id="W6M1W6"/>
<reference evidence="3" key="1">
    <citation type="submission" date="2013-07" db="EMBL/GenBank/DDBJ databases">
        <authorList>
            <person name="McIlroy S."/>
        </authorList>
    </citation>
    <scope>NUCLEOTIDE SEQUENCE [LARGE SCALE GENOMIC DNA]</scope>
    <source>
        <strain evidence="3">Run_A_D11</strain>
    </source>
</reference>
<dbReference type="STRING" id="1400863.BN873_150224"/>
<evidence type="ECO:0000313" key="4">
    <source>
        <dbReference type="Proteomes" id="UP000035760"/>
    </source>
</evidence>
<name>W6M1W6_9GAMM</name>
<sequence length="503" mass="54777">MIDLMDGMGGPALAEALGLADIVPEAHAAYRPLVVDGMLFFLERLTPARLEAIVAEQLGLPPTTHPTRRLGLLFRRCPTLHKLGQMLARDRRLAPELRANLQELESLEPTTPLADIIALIRREWSQVAGLDIGTVALAEASVAVVVPFTWRETGTSEPCQGVFKVLRPGVEEQLHEELAIWSALGAFLETRCAELGLPVLDYRNTLDSIRKLLAREVQLDHEQVHLARAATFHADSPGVVIPRLLPFCTPRMTAMERIDGCKVTDSKLPPDQRQRLAKTLIEALIAKPFWHPAPGAAVFHADPHAGNLFVTSDGRPAILDWALVTILSKAQCVAVVQAVAGALTQDENATMEAITVLGRPSDPAMLRAAVVAGLRQVRHGTFPGFNWLMGLLDGLGTAGAIQFPEELTLFRKTLLTLSGVLDDVAGQTAIDQVLLRTGLIQCCRELAARGLAPFESRAFGTHLSNADWFRLWAGLPVTAIRYWTELWRDALGTGDLALENSGP</sequence>
<protein>
    <submittedName>
        <fullName evidence="3">ABC-1 domain protein</fullName>
    </submittedName>
</protein>
<dbReference type="PANTHER" id="PTHR10566:SF113">
    <property type="entry name" value="PROTEIN ACTIVITY OF BC1 COMPLEX KINASE 7, CHLOROPLASTIC"/>
    <property type="match status" value="1"/>
</dbReference>
<dbReference type="EMBL" id="CBTJ020000020">
    <property type="protein sequence ID" value="CDI01436.1"/>
    <property type="molecule type" value="Genomic_DNA"/>
</dbReference>
<dbReference type="SUPFAM" id="SSF56112">
    <property type="entry name" value="Protein kinase-like (PK-like)"/>
    <property type="match status" value="1"/>
</dbReference>
<dbReference type="Pfam" id="PF03109">
    <property type="entry name" value="ABC1"/>
    <property type="match status" value="1"/>
</dbReference>
<dbReference type="PANTHER" id="PTHR10566">
    <property type="entry name" value="CHAPERONE-ACTIVITY OF BC1 COMPLEX CABC1 -RELATED"/>
    <property type="match status" value="1"/>
</dbReference>
<dbReference type="Proteomes" id="UP000035760">
    <property type="component" value="Unassembled WGS sequence"/>
</dbReference>
<evidence type="ECO:0000313" key="3">
    <source>
        <dbReference type="EMBL" id="CDI01436.1"/>
    </source>
</evidence>
<dbReference type="InterPro" id="IPR050154">
    <property type="entry name" value="UbiB_kinase"/>
</dbReference>
<gene>
    <name evidence="3" type="ORF">BN873_150224</name>
</gene>
<keyword evidence="4" id="KW-1185">Reference proteome</keyword>
<dbReference type="InterPro" id="IPR011009">
    <property type="entry name" value="Kinase-like_dom_sf"/>
</dbReference>
<comment type="similarity">
    <text evidence="1">Belongs to the protein kinase superfamily. ADCK protein kinase family.</text>
</comment>
<reference evidence="3" key="2">
    <citation type="submission" date="2014-03" db="EMBL/GenBank/DDBJ databases">
        <title>Candidatus Competibacter-lineage genomes retrieved from metagenomes reveal functional metabolic diversity.</title>
        <authorList>
            <person name="McIlroy S.J."/>
            <person name="Albertsen M."/>
            <person name="Andresen E.K."/>
            <person name="Saunders A.M."/>
            <person name="Kristiansen R."/>
            <person name="Stokholm-Bjerregaard M."/>
            <person name="Nielsen K.L."/>
            <person name="Nielsen P.H."/>
        </authorList>
    </citation>
    <scope>NUCLEOTIDE SEQUENCE</scope>
    <source>
        <strain evidence="3">Run_A_D11</strain>
    </source>
</reference>
<evidence type="ECO:0000256" key="1">
    <source>
        <dbReference type="ARBA" id="ARBA00009670"/>
    </source>
</evidence>
<evidence type="ECO:0000259" key="2">
    <source>
        <dbReference type="Pfam" id="PF03109"/>
    </source>
</evidence>
<proteinExistence type="inferred from homology"/>
<feature type="domain" description="ABC1 atypical kinase-like" evidence="2">
    <location>
        <begin position="160"/>
        <end position="352"/>
    </location>
</feature>
<accession>W6M1W6</accession>